<dbReference type="EMBL" id="CABFNQ020000676">
    <property type="protein sequence ID" value="CAH0022472.1"/>
    <property type="molecule type" value="Genomic_DNA"/>
</dbReference>
<dbReference type="GO" id="GO:0005634">
    <property type="term" value="C:nucleus"/>
    <property type="evidence" value="ECO:0007669"/>
    <property type="project" value="TreeGrafter"/>
</dbReference>
<name>A0A9N9VC85_9HYPO</name>
<sequence>MDELNGHFTGDATRIHSELPDQATMHPERHIRAVATAMKSHGPFLLVDVGSGVSFYKVSDGSTWERVGGTTLGGASLMGLVALLTKARSPEEMLELAEQGQNSKVDKLIGDIYGSDYMGIGLRKTAVAATFGNVFGILGRAEREGQTQSGGEEPFTDADICRSVLMAVFNNIAMLSCMQCENLGLLTICLQGSYLWDSDRVLQILATSIEFYSKAKATAYMYTKDGNLRPIGGYSTLGQ</sequence>
<protein>
    <recommendedName>
        <fullName evidence="6">Pantothenate kinase</fullName>
    </recommendedName>
</protein>
<dbReference type="AlphaFoldDB" id="A0A9N9VC85"/>
<accession>A0A9N9VC85</accession>
<keyword evidence="1" id="KW-0547">Nucleotide-binding</keyword>
<comment type="caution">
    <text evidence="4">The sequence shown here is derived from an EMBL/GenBank/DDBJ whole genome shotgun (WGS) entry which is preliminary data.</text>
</comment>
<gene>
    <name evidence="4" type="ORF">CRHIZ90672A_00004285</name>
</gene>
<keyword evidence="5" id="KW-1185">Reference proteome</keyword>
<dbReference type="InterPro" id="IPR043129">
    <property type="entry name" value="ATPase_NBD"/>
</dbReference>
<dbReference type="Gene3D" id="3.30.420.40">
    <property type="match status" value="1"/>
</dbReference>
<dbReference type="InterPro" id="IPR004567">
    <property type="entry name" value="Type_II_PanK"/>
</dbReference>
<organism evidence="4 5">
    <name type="scientific">Clonostachys rhizophaga</name>
    <dbReference type="NCBI Taxonomy" id="160324"/>
    <lineage>
        <taxon>Eukaryota</taxon>
        <taxon>Fungi</taxon>
        <taxon>Dikarya</taxon>
        <taxon>Ascomycota</taxon>
        <taxon>Pezizomycotina</taxon>
        <taxon>Sordariomycetes</taxon>
        <taxon>Hypocreomycetidae</taxon>
        <taxon>Hypocreales</taxon>
        <taxon>Bionectriaceae</taxon>
        <taxon>Clonostachys</taxon>
    </lineage>
</organism>
<dbReference type="GO" id="GO:0005524">
    <property type="term" value="F:ATP binding"/>
    <property type="evidence" value="ECO:0007669"/>
    <property type="project" value="UniProtKB-KW"/>
</dbReference>
<dbReference type="PANTHER" id="PTHR12280:SF20">
    <property type="entry name" value="4'-PHOSPHOPANTETHEINE PHOSPHATASE"/>
    <property type="match status" value="1"/>
</dbReference>
<keyword evidence="3" id="KW-0173">Coenzyme A biosynthesis</keyword>
<evidence type="ECO:0000256" key="1">
    <source>
        <dbReference type="ARBA" id="ARBA00022741"/>
    </source>
</evidence>
<dbReference type="PANTHER" id="PTHR12280">
    <property type="entry name" value="PANTOTHENATE KINASE"/>
    <property type="match status" value="1"/>
</dbReference>
<dbReference type="Proteomes" id="UP000696573">
    <property type="component" value="Unassembled WGS sequence"/>
</dbReference>
<dbReference type="Pfam" id="PF03630">
    <property type="entry name" value="Fumble"/>
    <property type="match status" value="1"/>
</dbReference>
<proteinExistence type="predicted"/>
<reference evidence="4" key="1">
    <citation type="submission" date="2021-10" db="EMBL/GenBank/DDBJ databases">
        <authorList>
            <person name="Piombo E."/>
        </authorList>
    </citation>
    <scope>NUCLEOTIDE SEQUENCE</scope>
</reference>
<evidence type="ECO:0000313" key="5">
    <source>
        <dbReference type="Proteomes" id="UP000696573"/>
    </source>
</evidence>
<evidence type="ECO:0000256" key="3">
    <source>
        <dbReference type="ARBA" id="ARBA00022993"/>
    </source>
</evidence>
<evidence type="ECO:0008006" key="6">
    <source>
        <dbReference type="Google" id="ProtNLM"/>
    </source>
</evidence>
<dbReference type="GO" id="GO:0005829">
    <property type="term" value="C:cytosol"/>
    <property type="evidence" value="ECO:0007669"/>
    <property type="project" value="TreeGrafter"/>
</dbReference>
<dbReference type="OrthoDB" id="498611at2759"/>
<dbReference type="SUPFAM" id="SSF53067">
    <property type="entry name" value="Actin-like ATPase domain"/>
    <property type="match status" value="1"/>
</dbReference>
<evidence type="ECO:0000313" key="4">
    <source>
        <dbReference type="EMBL" id="CAH0022472.1"/>
    </source>
</evidence>
<keyword evidence="2" id="KW-0067">ATP-binding</keyword>
<dbReference type="GO" id="GO:0004594">
    <property type="term" value="F:pantothenate kinase activity"/>
    <property type="evidence" value="ECO:0007669"/>
    <property type="project" value="TreeGrafter"/>
</dbReference>
<evidence type="ECO:0000256" key="2">
    <source>
        <dbReference type="ARBA" id="ARBA00022840"/>
    </source>
</evidence>
<dbReference type="GO" id="GO:0015937">
    <property type="term" value="P:coenzyme A biosynthetic process"/>
    <property type="evidence" value="ECO:0007669"/>
    <property type="project" value="UniProtKB-KW"/>
</dbReference>